<evidence type="ECO:0000313" key="2">
    <source>
        <dbReference type="Proteomes" id="UP000623269"/>
    </source>
</evidence>
<dbReference type="EMBL" id="JAEAGR010000007">
    <property type="protein sequence ID" value="MBH1940913.1"/>
    <property type="molecule type" value="Genomic_DNA"/>
</dbReference>
<comment type="caution">
    <text evidence="1">The sequence shown here is derived from an EMBL/GenBank/DDBJ whole genome shotgun (WGS) entry which is preliminary data.</text>
</comment>
<dbReference type="SUPFAM" id="SSF53335">
    <property type="entry name" value="S-adenosyl-L-methionine-dependent methyltransferases"/>
    <property type="match status" value="1"/>
</dbReference>
<accession>A0A8J7L2L8</accession>
<dbReference type="Proteomes" id="UP000623269">
    <property type="component" value="Unassembled WGS sequence"/>
</dbReference>
<proteinExistence type="predicted"/>
<name>A0A8J7L2L8_9FIRM</name>
<reference evidence="1" key="1">
    <citation type="submission" date="2020-12" db="EMBL/GenBank/DDBJ databases">
        <title>M. sibirica DSM 26468T genome.</title>
        <authorList>
            <person name="Thieme N."/>
            <person name="Rettenmaier R."/>
            <person name="Zverlov V."/>
            <person name="Liebl W."/>
        </authorList>
    </citation>
    <scope>NUCLEOTIDE SEQUENCE</scope>
    <source>
        <strain evidence="1">DSM 26468</strain>
    </source>
</reference>
<dbReference type="Gene3D" id="3.40.50.150">
    <property type="entry name" value="Vaccinia Virus protein VP39"/>
    <property type="match status" value="1"/>
</dbReference>
<evidence type="ECO:0000313" key="1">
    <source>
        <dbReference type="EMBL" id="MBH1940913.1"/>
    </source>
</evidence>
<gene>
    <name evidence="1" type="ORF">I5677_08425</name>
</gene>
<dbReference type="InterPro" id="IPR029063">
    <property type="entry name" value="SAM-dependent_MTases_sf"/>
</dbReference>
<sequence>MFVNLRTVLKDNGLLFLSFHVGDEVLHVNSLFDEEVMLDYIFFNTDEIVRLLDKHKFRIIEALTRYPYDGYEYGGKKDILYVKGLMRNCLSIFSRITLR</sequence>
<protein>
    <submittedName>
        <fullName evidence="1">Uncharacterized protein</fullName>
    </submittedName>
</protein>
<dbReference type="AlphaFoldDB" id="A0A8J7L2L8"/>
<keyword evidence="2" id="KW-1185">Reference proteome</keyword>
<organism evidence="1 2">
    <name type="scientific">Mobilitalea sibirica</name>
    <dbReference type="NCBI Taxonomy" id="1462919"/>
    <lineage>
        <taxon>Bacteria</taxon>
        <taxon>Bacillati</taxon>
        <taxon>Bacillota</taxon>
        <taxon>Clostridia</taxon>
        <taxon>Lachnospirales</taxon>
        <taxon>Lachnospiraceae</taxon>
        <taxon>Mobilitalea</taxon>
    </lineage>
</organism>